<feature type="domain" description="PAS" evidence="10">
    <location>
        <begin position="513"/>
        <end position="569"/>
    </location>
</feature>
<dbReference type="SMART" id="SM00086">
    <property type="entry name" value="PAC"/>
    <property type="match status" value="3"/>
</dbReference>
<dbReference type="PANTHER" id="PTHR43304">
    <property type="entry name" value="PHYTOCHROME-LIKE PROTEIN CPH1"/>
    <property type="match status" value="1"/>
</dbReference>
<dbReference type="InterPro" id="IPR011006">
    <property type="entry name" value="CheY-like_superfamily"/>
</dbReference>
<feature type="domain" description="PAS" evidence="10">
    <location>
        <begin position="145"/>
        <end position="215"/>
    </location>
</feature>
<dbReference type="RefSeq" id="WP_008849704.1">
    <property type="nucleotide sequence ID" value="NZ_AOJH01000089.1"/>
</dbReference>
<dbReference type="Pfam" id="PF00512">
    <property type="entry name" value="HisKA"/>
    <property type="match status" value="1"/>
</dbReference>
<dbReference type="SUPFAM" id="SSF52172">
    <property type="entry name" value="CheY-like"/>
    <property type="match status" value="1"/>
</dbReference>
<feature type="domain" description="PAS" evidence="10">
    <location>
        <begin position="388"/>
        <end position="433"/>
    </location>
</feature>
<comment type="caution">
    <text evidence="12">The sequence shown here is derived from an EMBL/GenBank/DDBJ whole genome shotgun (WGS) entry which is preliminary data.</text>
</comment>
<evidence type="ECO:0000259" key="8">
    <source>
        <dbReference type="PROSITE" id="PS50109"/>
    </source>
</evidence>
<feature type="region of interest" description="Disordered" evidence="7">
    <location>
        <begin position="1"/>
        <end position="20"/>
    </location>
</feature>
<evidence type="ECO:0000256" key="3">
    <source>
        <dbReference type="ARBA" id="ARBA00022553"/>
    </source>
</evidence>
<dbReference type="InterPro" id="IPR035965">
    <property type="entry name" value="PAS-like_dom_sf"/>
</dbReference>
<keyword evidence="4" id="KW-0808">Transferase</keyword>
<evidence type="ECO:0000313" key="13">
    <source>
        <dbReference type="Proteomes" id="UP000011546"/>
    </source>
</evidence>
<feature type="domain" description="PAS" evidence="10">
    <location>
        <begin position="262"/>
        <end position="334"/>
    </location>
</feature>
<dbReference type="PROSITE" id="PS50110">
    <property type="entry name" value="RESPONSE_REGULATORY"/>
    <property type="match status" value="1"/>
</dbReference>
<dbReference type="InterPro" id="IPR013656">
    <property type="entry name" value="PAS_4"/>
</dbReference>
<dbReference type="Proteomes" id="UP000011546">
    <property type="component" value="Unassembled WGS sequence"/>
</dbReference>
<accession>M0NN50</accession>
<dbReference type="InterPro" id="IPR036890">
    <property type="entry name" value="HATPase_C_sf"/>
</dbReference>
<dbReference type="SUPFAM" id="SSF47384">
    <property type="entry name" value="Homodimeric domain of signal transducing histidine kinase"/>
    <property type="match status" value="1"/>
</dbReference>
<evidence type="ECO:0000256" key="7">
    <source>
        <dbReference type="SAM" id="MobiDB-lite"/>
    </source>
</evidence>
<gene>
    <name evidence="12" type="ORF">C468_15237</name>
</gene>
<dbReference type="InterPro" id="IPR036097">
    <property type="entry name" value="HisK_dim/P_sf"/>
</dbReference>
<keyword evidence="5 12" id="KW-0418">Kinase</keyword>
<dbReference type="EC" id="2.7.13.3" evidence="2"/>
<dbReference type="InterPro" id="IPR003661">
    <property type="entry name" value="HisK_dim/P_dom"/>
</dbReference>
<dbReference type="InterPro" id="IPR000014">
    <property type="entry name" value="PAS"/>
</dbReference>
<dbReference type="InterPro" id="IPR000700">
    <property type="entry name" value="PAS-assoc_C"/>
</dbReference>
<evidence type="ECO:0000256" key="4">
    <source>
        <dbReference type="ARBA" id="ARBA00022679"/>
    </source>
</evidence>
<dbReference type="CDD" id="cd00130">
    <property type="entry name" value="PAS"/>
    <property type="match status" value="3"/>
</dbReference>
<dbReference type="InterPro" id="IPR013655">
    <property type="entry name" value="PAS_fold_3"/>
</dbReference>
<dbReference type="GO" id="GO:0000155">
    <property type="term" value="F:phosphorelay sensor kinase activity"/>
    <property type="evidence" value="ECO:0007669"/>
    <property type="project" value="InterPro"/>
</dbReference>
<dbReference type="Pfam" id="PF08448">
    <property type="entry name" value="PAS_4"/>
    <property type="match status" value="2"/>
</dbReference>
<dbReference type="SUPFAM" id="SSF55785">
    <property type="entry name" value="PYP-like sensor domain (PAS domain)"/>
    <property type="match status" value="4"/>
</dbReference>
<dbReference type="STRING" id="1230456.C468_15237"/>
<keyword evidence="13" id="KW-1185">Reference proteome</keyword>
<feature type="domain" description="Histidine kinase" evidence="8">
    <location>
        <begin position="646"/>
        <end position="847"/>
    </location>
</feature>
<dbReference type="PANTHER" id="PTHR43304:SF1">
    <property type="entry name" value="PAC DOMAIN-CONTAINING PROTEIN"/>
    <property type="match status" value="1"/>
</dbReference>
<evidence type="ECO:0000313" key="12">
    <source>
        <dbReference type="EMBL" id="EMA59003.1"/>
    </source>
</evidence>
<dbReference type="InterPro" id="IPR001789">
    <property type="entry name" value="Sig_transdc_resp-reg_receiver"/>
</dbReference>
<evidence type="ECO:0000256" key="5">
    <source>
        <dbReference type="ARBA" id="ARBA00022777"/>
    </source>
</evidence>
<dbReference type="InterPro" id="IPR003594">
    <property type="entry name" value="HATPase_dom"/>
</dbReference>
<dbReference type="CDD" id="cd00075">
    <property type="entry name" value="HATPase"/>
    <property type="match status" value="1"/>
</dbReference>
<sequence>MKKRDERGSDPLASDAPSGPVRVLLVADEPTVGDRAAAAIEGHADRFAVTRVDDAAEGLDALETEPIDCVVSGHDFPETDGVEFLRAVRDLDADLPFVLFTARGSEAVASEAIAAGVDEYLPVTGDDSYAALASRVECAASRSLAERRVTEHLDRMTDAFCGIDESWRLTYLNGQATELLDRDAADLLGERVWELFPSLRGTELESRLRDAIETGERTAFEYRFDALGRDFSIDAYPSETGISVYFRDVTEERARERELRELSERFRLAVEGADVGVWDWDLTTDEVQFDERWARMLGYEQSEIAFELSEWERRVHPDDLDDVWAALEAHFAGETEYYQCDHRMETKDGDWAWIRDRGRVVERDDEGDPLRAVGIHIDVTEEKERERDLARYRRLVDELPNSVAMYDGEGRFSVVNDRITEVYDASREELVGRRSPLLRRLRDAHGDGPYAALVAGDRETLSGTVELDLPERSDAIVDFALRRLVIDGEFDGVLGIARDVTEERRRQRELERTSARLEALYEDSPDMIDIHDEGGEIVDANPVMAAELGYDREEIVGMNVWDIDTELDPTEGIELWQHLEMGETRRLETTFRRADDTTFPVEVQVRRVDVQGDDRFLASSRDISERKAYERRIERENERLDEFASIVSHDLRNPLNVLSGYLRLARETGEESYFDRCESALDEMERLIEDVLTLARQGDAVRSVAPVSLDELATRYANDAFGPIEGDGGDEAEGAEGGSATVVVETERDVLGDPGRLERLLQNLFRNAAEHGGDRVVVGDLPGGFYVEDDGPGIPADRRDEVFESGTTTSASGTGLGLAIVARIAEAHGWEVTLTEGEAGGARFEFTGVERP</sequence>
<evidence type="ECO:0000259" key="10">
    <source>
        <dbReference type="PROSITE" id="PS50112"/>
    </source>
</evidence>
<name>M0NN50_9EURY</name>
<dbReference type="InterPro" id="IPR004358">
    <property type="entry name" value="Sig_transdc_His_kin-like_C"/>
</dbReference>
<reference evidence="12 13" key="1">
    <citation type="journal article" date="2014" name="PLoS Genet.">
        <title>Phylogenetically driven sequencing of extremely halophilic archaea reveals strategies for static and dynamic osmo-response.</title>
        <authorList>
            <person name="Becker E.A."/>
            <person name="Seitzer P.M."/>
            <person name="Tritt A."/>
            <person name="Larsen D."/>
            <person name="Krusor M."/>
            <person name="Yao A.I."/>
            <person name="Wu D."/>
            <person name="Madern D."/>
            <person name="Eisen J.A."/>
            <person name="Darling A.E."/>
            <person name="Facciotti M.T."/>
        </authorList>
    </citation>
    <scope>NUCLEOTIDE SEQUENCE [LARGE SCALE GENOMIC DNA]</scope>
    <source>
        <strain evidence="12 13">JCM 14978</strain>
    </source>
</reference>
<dbReference type="InterPro" id="IPR005467">
    <property type="entry name" value="His_kinase_dom"/>
</dbReference>
<dbReference type="Pfam" id="PF08447">
    <property type="entry name" value="PAS_3"/>
    <property type="match status" value="1"/>
</dbReference>
<dbReference type="PATRIC" id="fig|1230456.3.peg.3037"/>
<organism evidence="12 13">
    <name type="scientific">Halorubrum kocurii JCM 14978</name>
    <dbReference type="NCBI Taxonomy" id="1230456"/>
    <lineage>
        <taxon>Archaea</taxon>
        <taxon>Methanobacteriati</taxon>
        <taxon>Methanobacteriota</taxon>
        <taxon>Stenosarchaea group</taxon>
        <taxon>Halobacteria</taxon>
        <taxon>Halobacteriales</taxon>
        <taxon>Haloferacaceae</taxon>
        <taxon>Halorubrum</taxon>
    </lineage>
</organism>
<dbReference type="SMART" id="SM00448">
    <property type="entry name" value="REC"/>
    <property type="match status" value="1"/>
</dbReference>
<evidence type="ECO:0000256" key="1">
    <source>
        <dbReference type="ARBA" id="ARBA00000085"/>
    </source>
</evidence>
<dbReference type="Gene3D" id="3.30.450.20">
    <property type="entry name" value="PAS domain"/>
    <property type="match status" value="4"/>
</dbReference>
<evidence type="ECO:0000256" key="2">
    <source>
        <dbReference type="ARBA" id="ARBA00012438"/>
    </source>
</evidence>
<protein>
    <recommendedName>
        <fullName evidence="2">histidine kinase</fullName>
        <ecNumber evidence="2">2.7.13.3</ecNumber>
    </recommendedName>
</protein>
<dbReference type="PROSITE" id="PS50112">
    <property type="entry name" value="PAS"/>
    <property type="match status" value="4"/>
</dbReference>
<dbReference type="Pfam" id="PF13426">
    <property type="entry name" value="PAS_9"/>
    <property type="match status" value="1"/>
</dbReference>
<dbReference type="Gene3D" id="3.40.50.2300">
    <property type="match status" value="1"/>
</dbReference>
<dbReference type="Gene3D" id="1.10.287.130">
    <property type="match status" value="1"/>
</dbReference>
<dbReference type="OrthoDB" id="8127at2157"/>
<feature type="domain" description="Response regulatory" evidence="9">
    <location>
        <begin position="22"/>
        <end position="138"/>
    </location>
</feature>
<keyword evidence="3" id="KW-0597">Phosphoprotein</keyword>
<dbReference type="CDD" id="cd00082">
    <property type="entry name" value="HisKA"/>
    <property type="match status" value="1"/>
</dbReference>
<dbReference type="PRINTS" id="PR00344">
    <property type="entry name" value="BCTRLSENSOR"/>
</dbReference>
<dbReference type="PROSITE" id="PS50113">
    <property type="entry name" value="PAC"/>
    <property type="match status" value="2"/>
</dbReference>
<dbReference type="InterPro" id="IPR052162">
    <property type="entry name" value="Sensor_kinase/Photoreceptor"/>
</dbReference>
<dbReference type="Gene3D" id="3.30.565.10">
    <property type="entry name" value="Histidine kinase-like ATPase, C-terminal domain"/>
    <property type="match status" value="1"/>
</dbReference>
<dbReference type="CDD" id="cd00156">
    <property type="entry name" value="REC"/>
    <property type="match status" value="1"/>
</dbReference>
<proteinExistence type="predicted"/>
<dbReference type="InterPro" id="IPR001610">
    <property type="entry name" value="PAC"/>
</dbReference>
<dbReference type="SMART" id="SM00387">
    <property type="entry name" value="HATPase_c"/>
    <property type="match status" value="1"/>
</dbReference>
<dbReference type="NCBIfam" id="TIGR00229">
    <property type="entry name" value="sensory_box"/>
    <property type="match status" value="3"/>
</dbReference>
<dbReference type="EMBL" id="AOJH01000089">
    <property type="protein sequence ID" value="EMA59003.1"/>
    <property type="molecule type" value="Genomic_DNA"/>
</dbReference>
<comment type="caution">
    <text evidence="6">Lacks conserved residue(s) required for the propagation of feature annotation.</text>
</comment>
<dbReference type="Pfam" id="PF00072">
    <property type="entry name" value="Response_reg"/>
    <property type="match status" value="1"/>
</dbReference>
<dbReference type="SMART" id="SM00091">
    <property type="entry name" value="PAS"/>
    <property type="match status" value="4"/>
</dbReference>
<evidence type="ECO:0000259" key="11">
    <source>
        <dbReference type="PROSITE" id="PS50113"/>
    </source>
</evidence>
<comment type="catalytic activity">
    <reaction evidence="1">
        <text>ATP + protein L-histidine = ADP + protein N-phospho-L-histidine.</text>
        <dbReference type="EC" id="2.7.13.3"/>
    </reaction>
</comment>
<evidence type="ECO:0000256" key="6">
    <source>
        <dbReference type="PROSITE-ProRule" id="PRU00169"/>
    </source>
</evidence>
<dbReference type="AlphaFoldDB" id="M0NN50"/>
<dbReference type="PROSITE" id="PS50109">
    <property type="entry name" value="HIS_KIN"/>
    <property type="match status" value="1"/>
</dbReference>
<dbReference type="SUPFAM" id="SSF55874">
    <property type="entry name" value="ATPase domain of HSP90 chaperone/DNA topoisomerase II/histidine kinase"/>
    <property type="match status" value="1"/>
</dbReference>
<feature type="domain" description="PAC" evidence="11">
    <location>
        <begin position="338"/>
        <end position="391"/>
    </location>
</feature>
<evidence type="ECO:0000259" key="9">
    <source>
        <dbReference type="PROSITE" id="PS50110"/>
    </source>
</evidence>
<feature type="domain" description="PAC" evidence="11">
    <location>
        <begin position="585"/>
        <end position="635"/>
    </location>
</feature>
<dbReference type="SMART" id="SM00388">
    <property type="entry name" value="HisKA"/>
    <property type="match status" value="1"/>
</dbReference>
<dbReference type="Pfam" id="PF02518">
    <property type="entry name" value="HATPase_c"/>
    <property type="match status" value="1"/>
</dbReference>